<dbReference type="SUPFAM" id="SSF50978">
    <property type="entry name" value="WD40 repeat-like"/>
    <property type="match status" value="1"/>
</dbReference>
<reference evidence="1 2" key="1">
    <citation type="journal article" date="2018" name="Gigascience">
        <title>Genomes of trombidid mites reveal novel predicted allergens and laterally-transferred genes associated with secondary metabolism.</title>
        <authorList>
            <person name="Dong X."/>
            <person name="Chaisiri K."/>
            <person name="Xia D."/>
            <person name="Armstrong S.D."/>
            <person name="Fang Y."/>
            <person name="Donnelly M.J."/>
            <person name="Kadowaki T."/>
            <person name="McGarry J.W."/>
            <person name="Darby A.C."/>
            <person name="Makepeace B.L."/>
        </authorList>
    </citation>
    <scope>NUCLEOTIDE SEQUENCE [LARGE SCALE GENOMIC DNA]</scope>
    <source>
        <strain evidence="1">UoL-UT</strain>
    </source>
</reference>
<evidence type="ECO:0000313" key="2">
    <source>
        <dbReference type="Proteomes" id="UP000288716"/>
    </source>
</evidence>
<dbReference type="AlphaFoldDB" id="A0A443RXZ5"/>
<keyword evidence="2" id="KW-1185">Reference proteome</keyword>
<dbReference type="Gene3D" id="2.130.10.10">
    <property type="entry name" value="YVTN repeat-like/Quinoprotein amine dehydrogenase"/>
    <property type="match status" value="1"/>
</dbReference>
<dbReference type="Proteomes" id="UP000288716">
    <property type="component" value="Unassembled WGS sequence"/>
</dbReference>
<name>A0A443RXZ5_9ACAR</name>
<accession>A0A443RXZ5</accession>
<dbReference type="EMBL" id="NCKV01019035">
    <property type="protein sequence ID" value="RWS20237.1"/>
    <property type="molecule type" value="Genomic_DNA"/>
</dbReference>
<dbReference type="VEuPathDB" id="VectorBase:LDEU011803"/>
<proteinExistence type="predicted"/>
<sequence>DEHYLYVGSIDGVVKRFNVNSYSDVIWYDITESNTDYSPNNKVKSIIVSTEKQSLFVSLDNGSFFCFNLNSGKLISDYKLDSYVVLCVEAWDSLIVARSDRNITFLSLMPKFTHIRTIGVRGRYQTILAIHPINKGEEKQLLMLGKGWKPIVNFERTKMEFTKGVVTAAKLFESKIVIALLHFNFTRILCYDFNRWKQLWTTLIGYEKVFALDFNETGVYFGCRNGCVHRIAFDLNNLFRCENNSCNCGQTFAMITDLNNSQFH</sequence>
<dbReference type="InterPro" id="IPR015943">
    <property type="entry name" value="WD40/YVTN_repeat-like_dom_sf"/>
</dbReference>
<dbReference type="STRING" id="299467.A0A443RXZ5"/>
<organism evidence="1 2">
    <name type="scientific">Leptotrombidium deliense</name>
    <dbReference type="NCBI Taxonomy" id="299467"/>
    <lineage>
        <taxon>Eukaryota</taxon>
        <taxon>Metazoa</taxon>
        <taxon>Ecdysozoa</taxon>
        <taxon>Arthropoda</taxon>
        <taxon>Chelicerata</taxon>
        <taxon>Arachnida</taxon>
        <taxon>Acari</taxon>
        <taxon>Acariformes</taxon>
        <taxon>Trombidiformes</taxon>
        <taxon>Prostigmata</taxon>
        <taxon>Anystina</taxon>
        <taxon>Parasitengona</taxon>
        <taxon>Trombiculoidea</taxon>
        <taxon>Trombiculidae</taxon>
        <taxon>Leptotrombidium</taxon>
    </lineage>
</organism>
<gene>
    <name evidence="1" type="ORF">B4U80_14304</name>
</gene>
<feature type="non-terminal residue" evidence="1">
    <location>
        <position position="1"/>
    </location>
</feature>
<protein>
    <submittedName>
        <fullName evidence="1">Uncharacterized protein</fullName>
    </submittedName>
</protein>
<evidence type="ECO:0000313" key="1">
    <source>
        <dbReference type="EMBL" id="RWS20237.1"/>
    </source>
</evidence>
<comment type="caution">
    <text evidence="1">The sequence shown here is derived from an EMBL/GenBank/DDBJ whole genome shotgun (WGS) entry which is preliminary data.</text>
</comment>
<dbReference type="InterPro" id="IPR036322">
    <property type="entry name" value="WD40_repeat_dom_sf"/>
</dbReference>